<evidence type="ECO:0000256" key="6">
    <source>
        <dbReference type="ARBA" id="ARBA00023136"/>
    </source>
</evidence>
<keyword evidence="2" id="KW-0812">Transmembrane</keyword>
<feature type="repeat" description="TPR" evidence="8">
    <location>
        <begin position="256"/>
        <end position="289"/>
    </location>
</feature>
<evidence type="ECO:0000256" key="4">
    <source>
        <dbReference type="ARBA" id="ARBA00022803"/>
    </source>
</evidence>
<reference evidence="10 11" key="1">
    <citation type="submission" date="2020-08" db="EMBL/GenBank/DDBJ databases">
        <title>Genomic Encyclopedia of Type Strains, Phase IV (KMG-V): Genome sequencing to study the core and pangenomes of soil and plant-associated prokaryotes.</title>
        <authorList>
            <person name="Whitman W."/>
        </authorList>
    </citation>
    <scope>NUCLEOTIDE SEQUENCE [LARGE SCALE GENOMIC DNA]</scope>
    <source>
        <strain evidence="10 11">M8US30</strain>
    </source>
</reference>
<sequence>MSLFARSLRRSLKSIQLCFVCCVGLSMISYAEAQHEPGAGINTSTDSAQHNLSPTEEAQRLISRGQLSEAEVRLNSLAAQQPEPAGVERMRGMIHYQRNDFAVANSDFEKAILQDGSDLQAIQMRGVTLYRMGQSAAAIPFLERANSPIASVNADGTYVLAICYLEVHRYEDARRIFAQQYKISADSAASYLFLGRMLLRRNYPAESEQMARKALQIEPGLPLAHLLLGQLALSRSNAAGAVVEFEAERTINPMDGEVYERLGDAYLRALRYEDAQQALNCALLLEPNSTGPYILLGQVLLKRDDALTALNYLLRAEHMDSSNHLIHLLLGQAFHALGRKEDATREYKIAESIQNADENQR</sequence>
<dbReference type="AlphaFoldDB" id="A0A7W8J4X8"/>
<proteinExistence type="inferred from homology"/>
<keyword evidence="4 8" id="KW-0802">TPR repeat</keyword>
<dbReference type="Gene3D" id="1.25.40.10">
    <property type="entry name" value="Tetratricopeptide repeat domain"/>
    <property type="match status" value="1"/>
</dbReference>
<evidence type="ECO:0000313" key="11">
    <source>
        <dbReference type="Proteomes" id="UP000569092"/>
    </source>
</evidence>
<dbReference type="PROSITE" id="PS50005">
    <property type="entry name" value="TPR"/>
    <property type="match status" value="1"/>
</dbReference>
<keyword evidence="10" id="KW-0645">Protease</keyword>
<evidence type="ECO:0000256" key="8">
    <source>
        <dbReference type="PROSITE-ProRule" id="PRU00339"/>
    </source>
</evidence>
<comment type="caution">
    <text evidence="10">The sequence shown here is derived from an EMBL/GenBank/DDBJ whole genome shotgun (WGS) entry which is preliminary data.</text>
</comment>
<dbReference type="Pfam" id="PF13432">
    <property type="entry name" value="TPR_16"/>
    <property type="match status" value="1"/>
</dbReference>
<evidence type="ECO:0000256" key="5">
    <source>
        <dbReference type="ARBA" id="ARBA00022989"/>
    </source>
</evidence>
<keyword evidence="10" id="KW-0378">Hydrolase</keyword>
<evidence type="ECO:0000256" key="3">
    <source>
        <dbReference type="ARBA" id="ARBA00022737"/>
    </source>
</evidence>
<accession>A0A7W8J4X8</accession>
<evidence type="ECO:0000256" key="1">
    <source>
        <dbReference type="ARBA" id="ARBA00004167"/>
    </source>
</evidence>
<dbReference type="Proteomes" id="UP000569092">
    <property type="component" value="Unassembled WGS sequence"/>
</dbReference>
<evidence type="ECO:0000256" key="2">
    <source>
        <dbReference type="ARBA" id="ARBA00022692"/>
    </source>
</evidence>
<evidence type="ECO:0000256" key="9">
    <source>
        <dbReference type="SAM" id="SignalP"/>
    </source>
</evidence>
<dbReference type="EMBL" id="JACHDZ010000001">
    <property type="protein sequence ID" value="MBB5342728.1"/>
    <property type="molecule type" value="Genomic_DNA"/>
</dbReference>
<feature type="chain" id="PRO_5031484777" evidence="9">
    <location>
        <begin position="34"/>
        <end position="361"/>
    </location>
</feature>
<name>A0A7W8J4X8_9BACT</name>
<dbReference type="GO" id="GO:0016020">
    <property type="term" value="C:membrane"/>
    <property type="evidence" value="ECO:0007669"/>
    <property type="project" value="UniProtKB-SubCell"/>
</dbReference>
<keyword evidence="5" id="KW-1133">Transmembrane helix</keyword>
<dbReference type="InterPro" id="IPR011990">
    <property type="entry name" value="TPR-like_helical_dom_sf"/>
</dbReference>
<dbReference type="PANTHER" id="PTHR46208:SF1">
    <property type="entry name" value="MITOCHONDRIAL IMPORT RECEPTOR SUBUNIT TOM70"/>
    <property type="match status" value="1"/>
</dbReference>
<dbReference type="GO" id="GO:0008320">
    <property type="term" value="F:protein transmembrane transporter activity"/>
    <property type="evidence" value="ECO:0007669"/>
    <property type="project" value="TreeGrafter"/>
</dbReference>
<evidence type="ECO:0000313" key="10">
    <source>
        <dbReference type="EMBL" id="MBB5342728.1"/>
    </source>
</evidence>
<keyword evidence="9" id="KW-0732">Signal</keyword>
<keyword evidence="3" id="KW-0677">Repeat</keyword>
<dbReference type="GO" id="GO:0008233">
    <property type="term" value="F:peptidase activity"/>
    <property type="evidence" value="ECO:0007669"/>
    <property type="project" value="UniProtKB-KW"/>
</dbReference>
<dbReference type="GO" id="GO:0030150">
    <property type="term" value="P:protein import into mitochondrial matrix"/>
    <property type="evidence" value="ECO:0007669"/>
    <property type="project" value="TreeGrafter"/>
</dbReference>
<protein>
    <submittedName>
        <fullName evidence="10">Zn-dependent protease</fullName>
    </submittedName>
</protein>
<keyword evidence="6" id="KW-0472">Membrane</keyword>
<feature type="signal peptide" evidence="9">
    <location>
        <begin position="1"/>
        <end position="33"/>
    </location>
</feature>
<evidence type="ECO:0000256" key="7">
    <source>
        <dbReference type="ARBA" id="ARBA00038030"/>
    </source>
</evidence>
<dbReference type="PANTHER" id="PTHR46208">
    <property type="entry name" value="MITOCHONDRIAL IMPORT RECEPTOR SUBUNIT TOM70"/>
    <property type="match status" value="1"/>
</dbReference>
<dbReference type="InterPro" id="IPR019734">
    <property type="entry name" value="TPR_rpt"/>
</dbReference>
<organism evidence="10 11">
    <name type="scientific">Tunturiibacter lichenicola</name>
    <dbReference type="NCBI Taxonomy" id="2051959"/>
    <lineage>
        <taxon>Bacteria</taxon>
        <taxon>Pseudomonadati</taxon>
        <taxon>Acidobacteriota</taxon>
        <taxon>Terriglobia</taxon>
        <taxon>Terriglobales</taxon>
        <taxon>Acidobacteriaceae</taxon>
        <taxon>Tunturiibacter</taxon>
    </lineage>
</organism>
<comment type="similarity">
    <text evidence="7">Belongs to the Tom70 family.</text>
</comment>
<dbReference type="SMART" id="SM00028">
    <property type="entry name" value="TPR"/>
    <property type="match status" value="6"/>
</dbReference>
<dbReference type="GO" id="GO:0006508">
    <property type="term" value="P:proteolysis"/>
    <property type="evidence" value="ECO:0007669"/>
    <property type="project" value="UniProtKB-KW"/>
</dbReference>
<dbReference type="GO" id="GO:0030943">
    <property type="term" value="F:mitochondrion targeting sequence binding"/>
    <property type="evidence" value="ECO:0007669"/>
    <property type="project" value="TreeGrafter"/>
</dbReference>
<gene>
    <name evidence="10" type="ORF">HDF10_000678</name>
</gene>
<dbReference type="SUPFAM" id="SSF48452">
    <property type="entry name" value="TPR-like"/>
    <property type="match status" value="2"/>
</dbReference>
<comment type="subcellular location">
    <subcellularLocation>
        <location evidence="1">Membrane</location>
        <topology evidence="1">Single-pass membrane protein</topology>
    </subcellularLocation>
</comment>